<accession>K3WZF7</accession>
<dbReference type="Gene3D" id="3.30.60.190">
    <property type="match status" value="1"/>
</dbReference>
<evidence type="ECO:0000313" key="4">
    <source>
        <dbReference type="Proteomes" id="UP000019132"/>
    </source>
</evidence>
<dbReference type="Proteomes" id="UP000019132">
    <property type="component" value="Unassembled WGS sequence"/>
</dbReference>
<keyword evidence="1" id="KW-0862">Zinc</keyword>
<dbReference type="InParanoid" id="K3WZF7"/>
<dbReference type="PANTHER" id="PTHR15555">
    <property type="entry name" value="ZINC FINGER HIT DOMAIN CONTAINING PROTEIN 2 PROTEIN FON -RELATED"/>
    <property type="match status" value="1"/>
</dbReference>
<dbReference type="OMA" id="LMPDYKP"/>
<dbReference type="PROSITE" id="PS51083">
    <property type="entry name" value="ZF_HIT"/>
    <property type="match status" value="1"/>
</dbReference>
<dbReference type="PANTHER" id="PTHR15555:SF0">
    <property type="entry name" value="ZINC FINGER HIT DOMAIN-CONTAINING PROTEIN 2"/>
    <property type="match status" value="1"/>
</dbReference>
<dbReference type="InterPro" id="IPR007529">
    <property type="entry name" value="Znf_HIT"/>
</dbReference>
<dbReference type="GO" id="GO:0008270">
    <property type="term" value="F:zinc ion binding"/>
    <property type="evidence" value="ECO:0007669"/>
    <property type="project" value="UniProtKB-UniRule"/>
</dbReference>
<dbReference type="EMBL" id="GL376602">
    <property type="status" value="NOT_ANNOTATED_CDS"/>
    <property type="molecule type" value="Genomic_DNA"/>
</dbReference>
<dbReference type="CDD" id="cd23024">
    <property type="entry name" value="zf-HIT_ZNHIT2-3"/>
    <property type="match status" value="1"/>
</dbReference>
<keyword evidence="1" id="KW-0863">Zinc-finger</keyword>
<dbReference type="EnsemblProtists" id="PYU1_T010356">
    <property type="protein sequence ID" value="PYU1_T010356"/>
    <property type="gene ID" value="PYU1_G010335"/>
</dbReference>
<dbReference type="SUPFAM" id="SSF144232">
    <property type="entry name" value="HIT/MYND zinc finger-like"/>
    <property type="match status" value="1"/>
</dbReference>
<reference evidence="4" key="1">
    <citation type="journal article" date="2010" name="Genome Biol.">
        <title>Genome sequence of the necrotrophic plant pathogen Pythium ultimum reveals original pathogenicity mechanisms and effector repertoire.</title>
        <authorList>
            <person name="Levesque C.A."/>
            <person name="Brouwer H."/>
            <person name="Cano L."/>
            <person name="Hamilton J.P."/>
            <person name="Holt C."/>
            <person name="Huitema E."/>
            <person name="Raffaele S."/>
            <person name="Robideau G.P."/>
            <person name="Thines M."/>
            <person name="Win J."/>
            <person name="Zerillo M.M."/>
            <person name="Beakes G.W."/>
            <person name="Boore J.L."/>
            <person name="Busam D."/>
            <person name="Dumas B."/>
            <person name="Ferriera S."/>
            <person name="Fuerstenberg S.I."/>
            <person name="Gachon C.M."/>
            <person name="Gaulin E."/>
            <person name="Govers F."/>
            <person name="Grenville-Briggs L."/>
            <person name="Horner N."/>
            <person name="Hostetler J."/>
            <person name="Jiang R.H."/>
            <person name="Johnson J."/>
            <person name="Krajaejun T."/>
            <person name="Lin H."/>
            <person name="Meijer H.J."/>
            <person name="Moore B."/>
            <person name="Morris P."/>
            <person name="Phuntmart V."/>
            <person name="Puiu D."/>
            <person name="Shetty J."/>
            <person name="Stajich J.E."/>
            <person name="Tripathy S."/>
            <person name="Wawra S."/>
            <person name="van West P."/>
            <person name="Whitty B.R."/>
            <person name="Coutinho P.M."/>
            <person name="Henrissat B."/>
            <person name="Martin F."/>
            <person name="Thomas P.D."/>
            <person name="Tyler B.M."/>
            <person name="De Vries R.P."/>
            <person name="Kamoun S."/>
            <person name="Yandell M."/>
            <person name="Tisserat N."/>
            <person name="Buell C.R."/>
        </authorList>
    </citation>
    <scope>NUCLEOTIDE SEQUENCE</scope>
    <source>
        <strain evidence="4">DAOM:BR144</strain>
    </source>
</reference>
<dbReference type="HOGENOM" id="CLU_039057_0_0_1"/>
<keyword evidence="4" id="KW-1185">Reference proteome</keyword>
<reference evidence="3" key="3">
    <citation type="submission" date="2015-02" db="UniProtKB">
        <authorList>
            <consortium name="EnsemblProtists"/>
        </authorList>
    </citation>
    <scope>IDENTIFICATION</scope>
    <source>
        <strain evidence="3">DAOM BR144</strain>
    </source>
</reference>
<name>K3WZF7_GLOUD</name>
<keyword evidence="1" id="KW-0479">Metal-binding</keyword>
<protein>
    <recommendedName>
        <fullName evidence="2">HIT-type domain-containing protein</fullName>
    </recommendedName>
</protein>
<sequence length="433" mass="47150">MERVPIRLGKLRTSVTESRAQPAVRILDASIGHGDASGAALFAASTARVCRICTQHTARYTCPRCNAPYCSVACYKHHGEACTEQFYETHVRDAMQLGDAASAQDGERGSTSKMNAMLSRVKAFQDEASGLSVMDENEDQDDAQEMLERLALMDEEELSLDALTPAQRAQFLAEVADGRLSKFITLWTPWWMLDPHVYERETTAKRRGIVIQEIGSMQSEALDDSEDEAPVARIESGAAFPVGMFTSAMANAMAERASASIVSSASPLLHFHMAELLFSYALVLRTFNGDWQQDVGGAVSALLHLCDVLRADAKYESAELVLYACLRKRMDAAHDGGVLTSDGANDDAQLAVHDATRLLRAKVFVLDAASDTSAMLAAYSVHIPKTEGKKKLALVARKLQFFQMWAFHTPEAAFQATAAQLVHAAAAIGATER</sequence>
<dbReference type="AlphaFoldDB" id="K3WZF7"/>
<dbReference type="STRING" id="431595.K3WZF7"/>
<evidence type="ECO:0000256" key="1">
    <source>
        <dbReference type="PROSITE-ProRule" id="PRU00453"/>
    </source>
</evidence>
<feature type="domain" description="HIT-type" evidence="2">
    <location>
        <begin position="50"/>
        <end position="82"/>
    </location>
</feature>
<dbReference type="eggNOG" id="KOG4317">
    <property type="taxonomic scope" value="Eukaryota"/>
</dbReference>
<proteinExistence type="predicted"/>
<reference evidence="4" key="2">
    <citation type="submission" date="2010-04" db="EMBL/GenBank/DDBJ databases">
        <authorList>
            <person name="Buell R."/>
            <person name="Hamilton J."/>
            <person name="Hostetler J."/>
        </authorList>
    </citation>
    <scope>NUCLEOTIDE SEQUENCE [LARGE SCALE GENOMIC DNA]</scope>
    <source>
        <strain evidence="4">DAOM:BR144</strain>
    </source>
</reference>
<organism evidence="3 4">
    <name type="scientific">Globisporangium ultimum (strain ATCC 200006 / CBS 805.95 / DAOM BR144)</name>
    <name type="common">Pythium ultimum</name>
    <dbReference type="NCBI Taxonomy" id="431595"/>
    <lineage>
        <taxon>Eukaryota</taxon>
        <taxon>Sar</taxon>
        <taxon>Stramenopiles</taxon>
        <taxon>Oomycota</taxon>
        <taxon>Peronosporomycetes</taxon>
        <taxon>Pythiales</taxon>
        <taxon>Pythiaceae</taxon>
        <taxon>Globisporangium</taxon>
    </lineage>
</organism>
<dbReference type="InterPro" id="IPR039646">
    <property type="entry name" value="ZNHIT2"/>
</dbReference>
<dbReference type="Pfam" id="PF04438">
    <property type="entry name" value="zf-HIT"/>
    <property type="match status" value="1"/>
</dbReference>
<evidence type="ECO:0000259" key="2">
    <source>
        <dbReference type="PROSITE" id="PS51083"/>
    </source>
</evidence>
<evidence type="ECO:0000313" key="3">
    <source>
        <dbReference type="EnsemblProtists" id="PYU1_T010356"/>
    </source>
</evidence>
<dbReference type="VEuPathDB" id="FungiDB:PYU1_G010335"/>